<reference evidence="2 3" key="1">
    <citation type="journal article" date="2022" name="Nat. Ecol. Evol.">
        <title>A masculinizing supergene underlies an exaggerated male reproductive morph in a spider.</title>
        <authorList>
            <person name="Hendrickx F."/>
            <person name="De Corte Z."/>
            <person name="Sonet G."/>
            <person name="Van Belleghem S.M."/>
            <person name="Kostlbacher S."/>
            <person name="Vangestel C."/>
        </authorList>
    </citation>
    <scope>NUCLEOTIDE SEQUENCE [LARGE SCALE GENOMIC DNA]</scope>
    <source>
        <strain evidence="2">W744_W776</strain>
    </source>
</reference>
<gene>
    <name evidence="2" type="ORF">JTE90_027815</name>
</gene>
<comment type="caution">
    <text evidence="2">The sequence shown here is derived from an EMBL/GenBank/DDBJ whole genome shotgun (WGS) entry which is preliminary data.</text>
</comment>
<accession>A0AAV6V969</accession>
<sequence length="211" mass="23679">MDNVPPMWMLLLLLVTVFKLCLGLRCYTCSVDFRSEPFSVNNSCMFPRDHDEMAGCSHNSKYCKAIITRITGVFVMLQRSCADDCMDACTEKGYGVRIQDCTKCCKDGERNVEVCGFTELIKERKPIKNIGSKAHLRWKTSLMMLMAIITRICGVFVMLQRSCADDCMDACTEKGYGVRIQDCTTCCKDGQKDVEVCGSTQLIKNGTHGTH</sequence>
<protein>
    <submittedName>
        <fullName evidence="2">Uncharacterized protein</fullName>
    </submittedName>
</protein>
<dbReference type="CDD" id="cd00117">
    <property type="entry name" value="TFP"/>
    <property type="match status" value="1"/>
</dbReference>
<name>A0AAV6V969_9ARAC</name>
<proteinExistence type="predicted"/>
<evidence type="ECO:0000313" key="3">
    <source>
        <dbReference type="Proteomes" id="UP000827092"/>
    </source>
</evidence>
<feature type="signal peptide" evidence="1">
    <location>
        <begin position="1"/>
        <end position="23"/>
    </location>
</feature>
<feature type="chain" id="PRO_5043697816" evidence="1">
    <location>
        <begin position="24"/>
        <end position="211"/>
    </location>
</feature>
<dbReference type="EMBL" id="JAFNEN010000144">
    <property type="protein sequence ID" value="KAG8192176.1"/>
    <property type="molecule type" value="Genomic_DNA"/>
</dbReference>
<evidence type="ECO:0000313" key="2">
    <source>
        <dbReference type="EMBL" id="KAG8192176.1"/>
    </source>
</evidence>
<keyword evidence="3" id="KW-1185">Reference proteome</keyword>
<organism evidence="2 3">
    <name type="scientific">Oedothorax gibbosus</name>
    <dbReference type="NCBI Taxonomy" id="931172"/>
    <lineage>
        <taxon>Eukaryota</taxon>
        <taxon>Metazoa</taxon>
        <taxon>Ecdysozoa</taxon>
        <taxon>Arthropoda</taxon>
        <taxon>Chelicerata</taxon>
        <taxon>Arachnida</taxon>
        <taxon>Araneae</taxon>
        <taxon>Araneomorphae</taxon>
        <taxon>Entelegynae</taxon>
        <taxon>Araneoidea</taxon>
        <taxon>Linyphiidae</taxon>
        <taxon>Erigoninae</taxon>
        <taxon>Oedothorax</taxon>
    </lineage>
</organism>
<evidence type="ECO:0000256" key="1">
    <source>
        <dbReference type="SAM" id="SignalP"/>
    </source>
</evidence>
<keyword evidence="1" id="KW-0732">Signal</keyword>
<dbReference type="Proteomes" id="UP000827092">
    <property type="component" value="Unassembled WGS sequence"/>
</dbReference>
<dbReference type="AlphaFoldDB" id="A0AAV6V969"/>